<dbReference type="InterPro" id="IPR003313">
    <property type="entry name" value="AraC-bd"/>
</dbReference>
<sequence>MEENHFEYASSQHIEGVKAFAATMNSFSYDKHAHEEYSIGVTRKGRQDFFSGGAFHKSYAGNIIYFNPEQVHDGAAGADSTLEYDMLYIPTHKLQPLMQTLGFKNGFNLRLNQTLFDDPLLRQQILLMCQHVKTSNSPHVEQESALISIAQSIVRLSGQRLDSGNPGRRKDTLLLRSQEFIISHLDQAISCDEMSQAANMSKYHYIRLFSQQFGMTPHQYLLNCRINRAREQLEKGLPVSEVAHQVGFADASHLNRKFKPVFGITPKQYQQQFMR</sequence>
<evidence type="ECO:0000256" key="4">
    <source>
        <dbReference type="ARBA" id="ARBA00023163"/>
    </source>
</evidence>
<dbReference type="Pfam" id="PF02311">
    <property type="entry name" value="AraC_binding"/>
    <property type="match status" value="1"/>
</dbReference>
<dbReference type="GO" id="GO:0043565">
    <property type="term" value="F:sequence-specific DNA binding"/>
    <property type="evidence" value="ECO:0007669"/>
    <property type="project" value="InterPro"/>
</dbReference>
<feature type="domain" description="HTH araC/xylS-type" evidence="5">
    <location>
        <begin position="175"/>
        <end position="272"/>
    </location>
</feature>
<evidence type="ECO:0000256" key="3">
    <source>
        <dbReference type="ARBA" id="ARBA00023159"/>
    </source>
</evidence>
<gene>
    <name evidence="6" type="ORF">SAMN04488136_15311</name>
</gene>
<dbReference type="InterPro" id="IPR050204">
    <property type="entry name" value="AraC_XylS_family_regulators"/>
</dbReference>
<name>A0A1G8HJA3_9VIBR</name>
<dbReference type="GO" id="GO:0003700">
    <property type="term" value="F:DNA-binding transcription factor activity"/>
    <property type="evidence" value="ECO:0007669"/>
    <property type="project" value="InterPro"/>
</dbReference>
<dbReference type="SMART" id="SM00342">
    <property type="entry name" value="HTH_ARAC"/>
    <property type="match status" value="1"/>
</dbReference>
<dbReference type="SUPFAM" id="SSF51215">
    <property type="entry name" value="Regulatory protein AraC"/>
    <property type="match status" value="1"/>
</dbReference>
<accession>A0A1G8HJA3</accession>
<dbReference type="EMBL" id="FNDD01000053">
    <property type="protein sequence ID" value="SDI06530.1"/>
    <property type="molecule type" value="Genomic_DNA"/>
</dbReference>
<dbReference type="PANTHER" id="PTHR46796">
    <property type="entry name" value="HTH-TYPE TRANSCRIPTIONAL ACTIVATOR RHAS-RELATED"/>
    <property type="match status" value="1"/>
</dbReference>
<dbReference type="STRING" id="861298.SAMN04488136_15311"/>
<dbReference type="InterPro" id="IPR020449">
    <property type="entry name" value="Tscrpt_reg_AraC-type_HTH"/>
</dbReference>
<evidence type="ECO:0000259" key="5">
    <source>
        <dbReference type="PROSITE" id="PS01124"/>
    </source>
</evidence>
<dbReference type="SUPFAM" id="SSF46689">
    <property type="entry name" value="Homeodomain-like"/>
    <property type="match status" value="2"/>
</dbReference>
<dbReference type="AlphaFoldDB" id="A0A1G8HJA3"/>
<keyword evidence="4" id="KW-0804">Transcription</keyword>
<organism evidence="6 7">
    <name type="scientific">Vibrio xiamenensis</name>
    <dbReference type="NCBI Taxonomy" id="861298"/>
    <lineage>
        <taxon>Bacteria</taxon>
        <taxon>Pseudomonadati</taxon>
        <taxon>Pseudomonadota</taxon>
        <taxon>Gammaproteobacteria</taxon>
        <taxon>Vibrionales</taxon>
        <taxon>Vibrionaceae</taxon>
        <taxon>Vibrio</taxon>
    </lineage>
</organism>
<dbReference type="Pfam" id="PF12833">
    <property type="entry name" value="HTH_18"/>
    <property type="match status" value="1"/>
</dbReference>
<dbReference type="PRINTS" id="PR00032">
    <property type="entry name" value="HTHARAC"/>
</dbReference>
<evidence type="ECO:0000313" key="6">
    <source>
        <dbReference type="EMBL" id="SDI06530.1"/>
    </source>
</evidence>
<dbReference type="Proteomes" id="UP000198854">
    <property type="component" value="Unassembled WGS sequence"/>
</dbReference>
<dbReference type="Gene3D" id="1.10.10.60">
    <property type="entry name" value="Homeodomain-like"/>
    <property type="match status" value="2"/>
</dbReference>
<evidence type="ECO:0000256" key="1">
    <source>
        <dbReference type="ARBA" id="ARBA00023015"/>
    </source>
</evidence>
<proteinExistence type="predicted"/>
<reference evidence="7" key="1">
    <citation type="submission" date="2016-10" db="EMBL/GenBank/DDBJ databases">
        <authorList>
            <person name="Varghese N."/>
            <person name="Submissions S."/>
        </authorList>
    </citation>
    <scope>NUCLEOTIDE SEQUENCE [LARGE SCALE GENOMIC DNA]</scope>
    <source>
        <strain evidence="7">CGMCC 1.10228</strain>
    </source>
</reference>
<dbReference type="RefSeq" id="WP_093279467.1">
    <property type="nucleotide sequence ID" value="NZ_FNDD01000053.1"/>
</dbReference>
<evidence type="ECO:0000313" key="7">
    <source>
        <dbReference type="Proteomes" id="UP000198854"/>
    </source>
</evidence>
<dbReference type="InterPro" id="IPR018060">
    <property type="entry name" value="HTH_AraC"/>
</dbReference>
<dbReference type="InterPro" id="IPR037923">
    <property type="entry name" value="HTH-like"/>
</dbReference>
<keyword evidence="7" id="KW-1185">Reference proteome</keyword>
<dbReference type="PANTHER" id="PTHR46796:SF2">
    <property type="entry name" value="TRANSCRIPTIONAL REGULATORY PROTEIN"/>
    <property type="match status" value="1"/>
</dbReference>
<keyword evidence="1" id="KW-0805">Transcription regulation</keyword>
<dbReference type="OrthoDB" id="9809338at2"/>
<dbReference type="InterPro" id="IPR009057">
    <property type="entry name" value="Homeodomain-like_sf"/>
</dbReference>
<keyword evidence="3" id="KW-0010">Activator</keyword>
<evidence type="ECO:0000256" key="2">
    <source>
        <dbReference type="ARBA" id="ARBA00023125"/>
    </source>
</evidence>
<dbReference type="PROSITE" id="PS01124">
    <property type="entry name" value="HTH_ARAC_FAMILY_2"/>
    <property type="match status" value="1"/>
</dbReference>
<keyword evidence="2" id="KW-0238">DNA-binding</keyword>
<protein>
    <submittedName>
        <fullName evidence="6">AraC-like ligand binding domain-containing protein</fullName>
    </submittedName>
</protein>